<feature type="compositionally biased region" description="Pro residues" evidence="2">
    <location>
        <begin position="610"/>
        <end position="635"/>
    </location>
</feature>
<feature type="region of interest" description="Disordered" evidence="2">
    <location>
        <begin position="394"/>
        <end position="482"/>
    </location>
</feature>
<dbReference type="Proteomes" id="UP000515908">
    <property type="component" value="Chromosome 16"/>
</dbReference>
<dbReference type="PANTHER" id="PTHR45691">
    <property type="entry name" value="PROTEIN DIAPHANOUS"/>
    <property type="match status" value="1"/>
</dbReference>
<evidence type="ECO:0000313" key="4">
    <source>
        <dbReference type="Proteomes" id="UP000515908"/>
    </source>
</evidence>
<feature type="compositionally biased region" description="Acidic residues" evidence="2">
    <location>
        <begin position="581"/>
        <end position="591"/>
    </location>
</feature>
<keyword evidence="1" id="KW-0175">Coiled coil</keyword>
<feature type="compositionally biased region" description="Polar residues" evidence="2">
    <location>
        <begin position="532"/>
        <end position="553"/>
    </location>
</feature>
<reference evidence="3 4" key="1">
    <citation type="submission" date="2020-08" db="EMBL/GenBank/DDBJ databases">
        <authorList>
            <person name="Newling K."/>
            <person name="Davey J."/>
            <person name="Forrester S."/>
        </authorList>
    </citation>
    <scope>NUCLEOTIDE SEQUENCE [LARGE SCALE GENOMIC DNA]</scope>
    <source>
        <strain evidence="4">Crithidia deanei Carvalho (ATCC PRA-265)</strain>
    </source>
</reference>
<feature type="compositionally biased region" description="Low complexity" evidence="2">
    <location>
        <begin position="432"/>
        <end position="441"/>
    </location>
</feature>
<evidence type="ECO:0008006" key="5">
    <source>
        <dbReference type="Google" id="ProtNLM"/>
    </source>
</evidence>
<evidence type="ECO:0000313" key="3">
    <source>
        <dbReference type="EMBL" id="CAD2220233.1"/>
    </source>
</evidence>
<dbReference type="GO" id="GO:0030041">
    <property type="term" value="P:actin filament polymerization"/>
    <property type="evidence" value="ECO:0007669"/>
    <property type="project" value="TreeGrafter"/>
</dbReference>
<sequence length="635" mass="69112">MQHTSAAQQTSLPVPFSSDGMRSVGAAIKGLIDLQQKMEVLFHRIEKKLEKEEDRATRVLERVHRCETRVRAIQGDAEGLPLTLLSSRVYPEEAAAQLLLDGKGVSLGAYDWSPCVADPKLDSTHPLGEEDGSVSSDDSEEEEEYHFLHHQGTLNNYQLDYFTSRQEGFDKDRRPRPPPVLNSKRVERRTGRRLTEDLQSSETIERNVENEYIRPLCRVEPPPALQPNKENTTNPNVAALRRLYEDRAVSCPRHPLVLPLETQLPYTVSEDPSPHPHTGIPHTALGPLPAEELTSVTSLLLFNQSASKGGLLYGLRSRQTERGPAAPVEVPTAEKGLHLLEGRLPARGEGYGFAPAQEEGAAGGEGDFIADLPVDLPGLGRVAEVGWVAAADQTEDSTQHTFLGPFPRGASSVPRSDVSSLHRSRQERAASRRSAANNNNSVGKGITISGSAPPPPPPPPTELLPPPPLPEPVKKGPYIPTGGQPSIISVMMGRTHVGGTTEKAEETVADEEEAAPPGNAFAAQLLQELQAKRNQLTRMTTKGDESFSNVNTNNEKHNSHNYNYTTLTSNLANRRTVQKDTDEEEDSSDEESPIKRKPITNNTSKTLPVKAPPLPPPVAPPPGGVPPPPPPPPRK</sequence>
<proteinExistence type="predicted"/>
<feature type="region of interest" description="Disordered" evidence="2">
    <location>
        <begin position="167"/>
        <end position="201"/>
    </location>
</feature>
<feature type="region of interest" description="Disordered" evidence="2">
    <location>
        <begin position="498"/>
        <end position="519"/>
    </location>
</feature>
<feature type="coiled-coil region" evidence="1">
    <location>
        <begin position="35"/>
        <end position="62"/>
    </location>
</feature>
<accession>A0A7G2CNW0</accession>
<evidence type="ECO:0000256" key="2">
    <source>
        <dbReference type="SAM" id="MobiDB-lite"/>
    </source>
</evidence>
<keyword evidence="4" id="KW-1185">Reference proteome</keyword>
<evidence type="ECO:0000256" key="1">
    <source>
        <dbReference type="SAM" id="Coils"/>
    </source>
</evidence>
<feature type="compositionally biased region" description="Basic and acidic residues" evidence="2">
    <location>
        <begin position="184"/>
        <end position="196"/>
    </location>
</feature>
<dbReference type="EMBL" id="LR877160">
    <property type="protein sequence ID" value="CAD2220233.1"/>
    <property type="molecule type" value="Genomic_DNA"/>
</dbReference>
<dbReference type="PANTHER" id="PTHR45691:SF6">
    <property type="entry name" value="PROTEIN DIAPHANOUS"/>
    <property type="match status" value="1"/>
</dbReference>
<feature type="region of interest" description="Disordered" evidence="2">
    <location>
        <begin position="121"/>
        <end position="143"/>
    </location>
</feature>
<feature type="compositionally biased region" description="Pro residues" evidence="2">
    <location>
        <begin position="452"/>
        <end position="471"/>
    </location>
</feature>
<gene>
    <name evidence="3" type="ORF">ADEAN_000774800</name>
</gene>
<dbReference type="GO" id="GO:0005884">
    <property type="term" value="C:actin filament"/>
    <property type="evidence" value="ECO:0007669"/>
    <property type="project" value="TreeGrafter"/>
</dbReference>
<feature type="compositionally biased region" description="Acidic residues" evidence="2">
    <location>
        <begin position="129"/>
        <end position="143"/>
    </location>
</feature>
<feature type="compositionally biased region" description="Polar residues" evidence="2">
    <location>
        <begin position="560"/>
        <end position="575"/>
    </location>
</feature>
<organism evidence="3 4">
    <name type="scientific">Angomonas deanei</name>
    <dbReference type="NCBI Taxonomy" id="59799"/>
    <lineage>
        <taxon>Eukaryota</taxon>
        <taxon>Discoba</taxon>
        <taxon>Euglenozoa</taxon>
        <taxon>Kinetoplastea</taxon>
        <taxon>Metakinetoplastina</taxon>
        <taxon>Trypanosomatida</taxon>
        <taxon>Trypanosomatidae</taxon>
        <taxon>Strigomonadinae</taxon>
        <taxon>Angomonas</taxon>
    </lineage>
</organism>
<dbReference type="AlphaFoldDB" id="A0A7G2CNW0"/>
<dbReference type="InterPro" id="IPR051412">
    <property type="entry name" value="Formin_Homology_Diaphanous_sf"/>
</dbReference>
<feature type="region of interest" description="Disordered" evidence="2">
    <location>
        <begin position="532"/>
        <end position="635"/>
    </location>
</feature>
<dbReference type="VEuPathDB" id="TriTrypDB:ADEAN_000774800"/>
<name>A0A7G2CNW0_9TRYP</name>
<protein>
    <recommendedName>
        <fullName evidence="5">WASH1 WAHD domain-containing protein</fullName>
    </recommendedName>
</protein>